<dbReference type="GO" id="GO:0008270">
    <property type="term" value="F:zinc ion binding"/>
    <property type="evidence" value="ECO:0007669"/>
    <property type="project" value="UniProtKB-KW"/>
</dbReference>
<sequence>MSNTINNPYVNGSPNTPQSLGPMPHQNGKGQQQQQQHINVGHGDVYGATTGMTAAPAARHDGQPTFVDPIPRPLPKIGETRCYWSLLSAGLDFIYLDPVLQYHLEEQAGALVGRSLLDFVHPEERQSADFDLGSVLDNKTLHGSVTRVRYSRLSRIRYDLGHRTSQSPWQEADRIALDDHYMAVDIVINWAADGLVLCFIHAVTDLSPEDNDEKHKSHWTNWCGTPYMSMQQIELLYQRLLVCVPLNTPGGPTSSRVFQIMSNDNKALMMTWPPDQGQGRDYAKLVEDVNIHSGDNAGDGAKTSCTRRYKACQLNSIGEIESIIVPHGTIIFACHKQQQQYFDQNGQPYPPPPPPYPASAPAYGNGYNHPEAQAGYPPQQWADPNAEVSYAQQQWNSQQQYMDSSQAFSRPESAAPEAAEYGYSGSPPSASAGANDIVPPSRRRVSPQGSSTGTAKDKGSARGGSAASVSTGAQKCTSCKTSQSPEWRKGPSGKKELCNACGLRYARSRAKKEGTGSTASRKRKDKSSSSLAVATKTNNNGKHASGSLSPAERPARRQRLEDASQSGGSASDGEQQKPKVAPSPAPPESFVHYAHPNGAHQRNAHLSAEPSSYPNAPAHMSSARMDGGSYRGSSGSGTSYERDRDLPMPPTPVSPDGRMASARSMLMLQQ</sequence>
<dbReference type="Proteomes" id="UP000076532">
    <property type="component" value="Unassembled WGS sequence"/>
</dbReference>
<organism evidence="9 10">
    <name type="scientific">Athelia psychrophila</name>
    <dbReference type="NCBI Taxonomy" id="1759441"/>
    <lineage>
        <taxon>Eukaryota</taxon>
        <taxon>Fungi</taxon>
        <taxon>Dikarya</taxon>
        <taxon>Basidiomycota</taxon>
        <taxon>Agaricomycotina</taxon>
        <taxon>Agaricomycetes</taxon>
        <taxon>Agaricomycetidae</taxon>
        <taxon>Atheliales</taxon>
        <taxon>Atheliaceae</taxon>
        <taxon>Athelia</taxon>
    </lineage>
</organism>
<dbReference type="CDD" id="cd00202">
    <property type="entry name" value="ZnF_GATA"/>
    <property type="match status" value="1"/>
</dbReference>
<accession>A0A166UH00</accession>
<keyword evidence="2 6" id="KW-0863">Zinc-finger</keyword>
<evidence type="ECO:0000259" key="8">
    <source>
        <dbReference type="PROSITE" id="PS50114"/>
    </source>
</evidence>
<dbReference type="EMBL" id="KV417488">
    <property type="protein sequence ID" value="KZP31682.1"/>
    <property type="molecule type" value="Genomic_DNA"/>
</dbReference>
<dbReference type="PANTHER" id="PTHR47172:SF24">
    <property type="entry name" value="GATA ZINC FINGER DOMAIN-CONTAINING PROTEIN 14-RELATED"/>
    <property type="match status" value="1"/>
</dbReference>
<dbReference type="InterPro" id="IPR000679">
    <property type="entry name" value="Znf_GATA"/>
</dbReference>
<feature type="domain" description="GATA-type" evidence="8">
    <location>
        <begin position="470"/>
        <end position="524"/>
    </location>
</feature>
<dbReference type="PANTHER" id="PTHR47172">
    <property type="entry name" value="OS01G0976800 PROTEIN"/>
    <property type="match status" value="1"/>
</dbReference>
<feature type="region of interest" description="Disordered" evidence="7">
    <location>
        <begin position="342"/>
        <end position="670"/>
    </location>
</feature>
<feature type="compositionally biased region" description="Low complexity" evidence="7">
    <location>
        <begin position="627"/>
        <end position="639"/>
    </location>
</feature>
<evidence type="ECO:0000256" key="6">
    <source>
        <dbReference type="PROSITE-ProRule" id="PRU00094"/>
    </source>
</evidence>
<keyword evidence="10" id="KW-1185">Reference proteome</keyword>
<dbReference type="GO" id="GO:0043565">
    <property type="term" value="F:sequence-specific DNA binding"/>
    <property type="evidence" value="ECO:0007669"/>
    <property type="project" value="InterPro"/>
</dbReference>
<proteinExistence type="predicted"/>
<dbReference type="PROSITE" id="PS00344">
    <property type="entry name" value="GATA_ZN_FINGER_1"/>
    <property type="match status" value="1"/>
</dbReference>
<dbReference type="SMART" id="SM00401">
    <property type="entry name" value="ZnF_GATA"/>
    <property type="match status" value="1"/>
</dbReference>
<gene>
    <name evidence="9" type="ORF">FIBSPDRAFT_907531</name>
</gene>
<feature type="compositionally biased region" description="Low complexity" evidence="7">
    <location>
        <begin position="411"/>
        <end position="434"/>
    </location>
</feature>
<dbReference type="AlphaFoldDB" id="A0A166UH00"/>
<feature type="compositionally biased region" description="Polar residues" evidence="7">
    <location>
        <begin position="1"/>
        <end position="19"/>
    </location>
</feature>
<dbReference type="STRING" id="436010.A0A166UH00"/>
<feature type="compositionally biased region" description="Low complexity" evidence="7">
    <location>
        <begin position="563"/>
        <end position="573"/>
    </location>
</feature>
<dbReference type="Pfam" id="PF00320">
    <property type="entry name" value="GATA"/>
    <property type="match status" value="1"/>
</dbReference>
<evidence type="ECO:0000313" key="9">
    <source>
        <dbReference type="EMBL" id="KZP31682.1"/>
    </source>
</evidence>
<dbReference type="Gene3D" id="3.30.50.10">
    <property type="entry name" value="Erythroid Transcription Factor GATA-1, subunit A"/>
    <property type="match status" value="1"/>
</dbReference>
<evidence type="ECO:0000256" key="4">
    <source>
        <dbReference type="ARBA" id="ARBA00023015"/>
    </source>
</evidence>
<dbReference type="InterPro" id="IPR013088">
    <property type="entry name" value="Znf_NHR/GATA"/>
</dbReference>
<evidence type="ECO:0000256" key="1">
    <source>
        <dbReference type="ARBA" id="ARBA00022723"/>
    </source>
</evidence>
<feature type="compositionally biased region" description="Low complexity" evidence="7">
    <location>
        <begin position="463"/>
        <end position="473"/>
    </location>
</feature>
<keyword evidence="3" id="KW-0862">Zinc</keyword>
<feature type="compositionally biased region" description="Polar residues" evidence="7">
    <location>
        <begin position="531"/>
        <end position="548"/>
    </location>
</feature>
<feature type="compositionally biased region" description="Polar residues" evidence="7">
    <location>
        <begin position="474"/>
        <end position="485"/>
    </location>
</feature>
<keyword evidence="4" id="KW-0805">Transcription regulation</keyword>
<evidence type="ECO:0000313" key="10">
    <source>
        <dbReference type="Proteomes" id="UP000076532"/>
    </source>
</evidence>
<feature type="region of interest" description="Disordered" evidence="7">
    <location>
        <begin position="1"/>
        <end position="35"/>
    </location>
</feature>
<name>A0A166UH00_9AGAM</name>
<feature type="compositionally biased region" description="Basic and acidic residues" evidence="7">
    <location>
        <begin position="486"/>
        <end position="497"/>
    </location>
</feature>
<evidence type="ECO:0000256" key="3">
    <source>
        <dbReference type="ARBA" id="ARBA00022833"/>
    </source>
</evidence>
<reference evidence="9 10" key="1">
    <citation type="journal article" date="2016" name="Mol. Biol. Evol.">
        <title>Comparative Genomics of Early-Diverging Mushroom-Forming Fungi Provides Insights into the Origins of Lignocellulose Decay Capabilities.</title>
        <authorList>
            <person name="Nagy L.G."/>
            <person name="Riley R."/>
            <person name="Tritt A."/>
            <person name="Adam C."/>
            <person name="Daum C."/>
            <person name="Floudas D."/>
            <person name="Sun H."/>
            <person name="Yadav J.S."/>
            <person name="Pangilinan J."/>
            <person name="Larsson K.H."/>
            <person name="Matsuura K."/>
            <person name="Barry K."/>
            <person name="Labutti K."/>
            <person name="Kuo R."/>
            <person name="Ohm R.A."/>
            <person name="Bhattacharya S.S."/>
            <person name="Shirouzu T."/>
            <person name="Yoshinaga Y."/>
            <person name="Martin F.M."/>
            <person name="Grigoriev I.V."/>
            <person name="Hibbett D.S."/>
        </authorList>
    </citation>
    <scope>NUCLEOTIDE SEQUENCE [LARGE SCALE GENOMIC DNA]</scope>
    <source>
        <strain evidence="9 10">CBS 109695</strain>
    </source>
</reference>
<feature type="compositionally biased region" description="Pro residues" evidence="7">
    <location>
        <begin position="348"/>
        <end position="358"/>
    </location>
</feature>
<dbReference type="OrthoDB" id="2162994at2759"/>
<dbReference type="PROSITE" id="PS50114">
    <property type="entry name" value="GATA_ZN_FINGER_2"/>
    <property type="match status" value="1"/>
</dbReference>
<keyword evidence="5" id="KW-0804">Transcription</keyword>
<evidence type="ECO:0000256" key="7">
    <source>
        <dbReference type="SAM" id="MobiDB-lite"/>
    </source>
</evidence>
<evidence type="ECO:0000256" key="5">
    <source>
        <dbReference type="ARBA" id="ARBA00023163"/>
    </source>
</evidence>
<keyword evidence="1" id="KW-0479">Metal-binding</keyword>
<dbReference type="GO" id="GO:0006355">
    <property type="term" value="P:regulation of DNA-templated transcription"/>
    <property type="evidence" value="ECO:0007669"/>
    <property type="project" value="InterPro"/>
</dbReference>
<evidence type="ECO:0000256" key="2">
    <source>
        <dbReference type="ARBA" id="ARBA00022771"/>
    </source>
</evidence>
<dbReference type="SUPFAM" id="SSF57716">
    <property type="entry name" value="Glucocorticoid receptor-like (DNA-binding domain)"/>
    <property type="match status" value="1"/>
</dbReference>
<protein>
    <recommendedName>
        <fullName evidence="8">GATA-type domain-containing protein</fullName>
    </recommendedName>
</protein>
<feature type="compositionally biased region" description="Basic and acidic residues" evidence="7">
    <location>
        <begin position="553"/>
        <end position="562"/>
    </location>
</feature>